<protein>
    <recommendedName>
        <fullName evidence="1">Thioredoxin domain-containing protein</fullName>
    </recommendedName>
</protein>
<dbReference type="SUPFAM" id="SSF52833">
    <property type="entry name" value="Thioredoxin-like"/>
    <property type="match status" value="1"/>
</dbReference>
<dbReference type="EMBL" id="LXJU01000004">
    <property type="protein sequence ID" value="OGE55786.1"/>
    <property type="molecule type" value="Genomic_DNA"/>
</dbReference>
<dbReference type="Pfam" id="PF00085">
    <property type="entry name" value="Thioredoxin"/>
    <property type="match status" value="1"/>
</dbReference>
<proteinExistence type="predicted"/>
<comment type="caution">
    <text evidence="2">The sequence shown here is derived from an EMBL/GenBank/DDBJ whole genome shotgun (WGS) entry which is preliminary data.</text>
</comment>
<dbReference type="OrthoDB" id="2121326at2759"/>
<gene>
    <name evidence="2" type="ORF">PENARI_c004G12365</name>
</gene>
<dbReference type="STRING" id="1835702.A0A1F5LRQ6"/>
<feature type="domain" description="Thioredoxin" evidence="1">
    <location>
        <begin position="14"/>
        <end position="105"/>
    </location>
</feature>
<reference evidence="2 3" key="1">
    <citation type="journal article" date="2016" name="Sci. Rep.">
        <title>Penicillium arizonense, a new, genome sequenced fungal species, reveals a high chemical diversity in secreted metabolites.</title>
        <authorList>
            <person name="Grijseels S."/>
            <person name="Nielsen J.C."/>
            <person name="Randelovic M."/>
            <person name="Nielsen J."/>
            <person name="Nielsen K.F."/>
            <person name="Workman M."/>
            <person name="Frisvad J.C."/>
        </authorList>
    </citation>
    <scope>NUCLEOTIDE SEQUENCE [LARGE SCALE GENOMIC DNA]</scope>
    <source>
        <strain evidence="2 3">CBS 141311</strain>
    </source>
</reference>
<accession>A0A1F5LRQ6</accession>
<sequence>MRTDAASGFLAELMTDEKYERKVRHSNDPVMVTLLSSWDNNCKIIKSKIEELSRNFVTIKFYQVDVTKHAMLRSVFLDKELPTIVSIHNGEDFLTLNEAPSFQGIREGLEALQTALNEIRVG</sequence>
<dbReference type="CDD" id="cd02961">
    <property type="entry name" value="PDI_a_family"/>
    <property type="match status" value="1"/>
</dbReference>
<dbReference type="Proteomes" id="UP000177622">
    <property type="component" value="Unassembled WGS sequence"/>
</dbReference>
<dbReference type="AlphaFoldDB" id="A0A1F5LRQ6"/>
<dbReference type="InterPro" id="IPR036249">
    <property type="entry name" value="Thioredoxin-like_sf"/>
</dbReference>
<organism evidence="2 3">
    <name type="scientific">Penicillium arizonense</name>
    <dbReference type="NCBI Taxonomy" id="1835702"/>
    <lineage>
        <taxon>Eukaryota</taxon>
        <taxon>Fungi</taxon>
        <taxon>Dikarya</taxon>
        <taxon>Ascomycota</taxon>
        <taxon>Pezizomycotina</taxon>
        <taxon>Eurotiomycetes</taxon>
        <taxon>Eurotiomycetidae</taxon>
        <taxon>Eurotiales</taxon>
        <taxon>Aspergillaceae</taxon>
        <taxon>Penicillium</taxon>
    </lineage>
</organism>
<dbReference type="InterPro" id="IPR013766">
    <property type="entry name" value="Thioredoxin_domain"/>
</dbReference>
<dbReference type="RefSeq" id="XP_022491215.1">
    <property type="nucleotide sequence ID" value="XM_022629506.1"/>
</dbReference>
<evidence type="ECO:0000313" key="2">
    <source>
        <dbReference type="EMBL" id="OGE55786.1"/>
    </source>
</evidence>
<dbReference type="GeneID" id="34574240"/>
<dbReference type="Gene3D" id="3.40.30.10">
    <property type="entry name" value="Glutaredoxin"/>
    <property type="match status" value="1"/>
</dbReference>
<keyword evidence="3" id="KW-1185">Reference proteome</keyword>
<name>A0A1F5LRQ6_PENAI</name>
<evidence type="ECO:0000259" key="1">
    <source>
        <dbReference type="Pfam" id="PF00085"/>
    </source>
</evidence>
<evidence type="ECO:0000313" key="3">
    <source>
        <dbReference type="Proteomes" id="UP000177622"/>
    </source>
</evidence>